<dbReference type="SUPFAM" id="SSF103473">
    <property type="entry name" value="MFS general substrate transporter"/>
    <property type="match status" value="1"/>
</dbReference>
<evidence type="ECO:0000256" key="4">
    <source>
        <dbReference type="SAM" id="Phobius"/>
    </source>
</evidence>
<feature type="transmembrane region" description="Helical" evidence="4">
    <location>
        <begin position="355"/>
        <end position="372"/>
    </location>
</feature>
<evidence type="ECO:0000256" key="3">
    <source>
        <dbReference type="ARBA" id="ARBA00023136"/>
    </source>
</evidence>
<feature type="transmembrane region" description="Helical" evidence="4">
    <location>
        <begin position="12"/>
        <end position="31"/>
    </location>
</feature>
<dbReference type="Proteomes" id="UP001269144">
    <property type="component" value="Unassembled WGS sequence"/>
</dbReference>
<feature type="transmembrane region" description="Helical" evidence="4">
    <location>
        <begin position="199"/>
        <end position="223"/>
    </location>
</feature>
<dbReference type="Gene3D" id="1.20.1250.20">
    <property type="entry name" value="MFS general substrate transporter like domains"/>
    <property type="match status" value="2"/>
</dbReference>
<gene>
    <name evidence="6" type="ORF">RGQ15_06665</name>
</gene>
<evidence type="ECO:0000256" key="2">
    <source>
        <dbReference type="ARBA" id="ARBA00022989"/>
    </source>
</evidence>
<keyword evidence="3 4" id="KW-0472">Membrane</keyword>
<protein>
    <submittedName>
        <fullName evidence="6">MFS transporter</fullName>
    </submittedName>
</protein>
<evidence type="ECO:0000256" key="1">
    <source>
        <dbReference type="ARBA" id="ARBA00022692"/>
    </source>
</evidence>
<dbReference type="Pfam" id="PF07690">
    <property type="entry name" value="MFS_1"/>
    <property type="match status" value="1"/>
</dbReference>
<evidence type="ECO:0000259" key="5">
    <source>
        <dbReference type="PROSITE" id="PS50850"/>
    </source>
</evidence>
<feature type="transmembrane region" description="Helical" evidence="4">
    <location>
        <begin position="290"/>
        <end position="311"/>
    </location>
</feature>
<evidence type="ECO:0000313" key="7">
    <source>
        <dbReference type="Proteomes" id="UP001269144"/>
    </source>
</evidence>
<feature type="transmembrane region" description="Helical" evidence="4">
    <location>
        <begin position="73"/>
        <end position="91"/>
    </location>
</feature>
<feature type="transmembrane region" description="Helical" evidence="4">
    <location>
        <begin position="156"/>
        <end position="178"/>
    </location>
</feature>
<keyword evidence="7" id="KW-1185">Reference proteome</keyword>
<evidence type="ECO:0000313" key="6">
    <source>
        <dbReference type="EMBL" id="MDS9467255.1"/>
    </source>
</evidence>
<sequence>MLTVLRTTWPLLLGILFLMVGNGMQGTLLGIRGAIEGITTTEMSVVMSAYFGGFLLGSRLVPDMIQKVGHVRVFAALASMISSVLILYAAYPHWIFWAAMRLGIGFCFSGVYITAESWLNAGARNETRGQALSAYMIVQMLGIIAAQVLMNIGDPAGYLLFVIPSVLVSLSFLPILLSRQPAPQFATIKRMSFARLFQVSPLGCIGMFLMGGVFSAIFGMASVWGSLRGLSVTEISAFVAAIYIGGLVLQYPVGWFSDHNDRRMIVMVMSFIGLVVSFATLYLQPGIWGLLTSAAIIGGVANPVYSLLLAYTNDFLDDSDMAAASAGLLFINGIGAITGPLITGWLMSRLGSEGFWVYIGVLLTLLTLYAGWRRMRRPAPTMDQNFAVIAPSATPIAIEAALENAGPDEPAKATP</sequence>
<dbReference type="PROSITE" id="PS50850">
    <property type="entry name" value="MFS"/>
    <property type="match status" value="1"/>
</dbReference>
<dbReference type="InterPro" id="IPR020846">
    <property type="entry name" value="MFS_dom"/>
</dbReference>
<comment type="caution">
    <text evidence="6">The sequence shown here is derived from an EMBL/GenBank/DDBJ whole genome shotgun (WGS) entry which is preliminary data.</text>
</comment>
<dbReference type="InterPro" id="IPR047200">
    <property type="entry name" value="MFS_YcaD-like"/>
</dbReference>
<feature type="transmembrane region" description="Helical" evidence="4">
    <location>
        <begin position="323"/>
        <end position="343"/>
    </location>
</feature>
<dbReference type="RefSeq" id="WP_311159434.1">
    <property type="nucleotide sequence ID" value="NZ_JAVQLW010000001.1"/>
</dbReference>
<dbReference type="PANTHER" id="PTHR23521">
    <property type="entry name" value="TRANSPORTER MFS SUPERFAMILY"/>
    <property type="match status" value="1"/>
</dbReference>
<feature type="transmembrane region" description="Helical" evidence="4">
    <location>
        <begin position="43"/>
        <end position="61"/>
    </location>
</feature>
<feature type="transmembrane region" description="Helical" evidence="4">
    <location>
        <begin position="131"/>
        <end position="150"/>
    </location>
</feature>
<feature type="domain" description="Major facilitator superfamily (MFS) profile" evidence="5">
    <location>
        <begin position="199"/>
        <end position="415"/>
    </location>
</feature>
<feature type="transmembrane region" description="Helical" evidence="4">
    <location>
        <begin position="235"/>
        <end position="253"/>
    </location>
</feature>
<dbReference type="PANTHER" id="PTHR23521:SF3">
    <property type="entry name" value="MFS TRANSPORTER"/>
    <property type="match status" value="1"/>
</dbReference>
<dbReference type="InterPro" id="IPR011701">
    <property type="entry name" value="MFS"/>
</dbReference>
<dbReference type="CDD" id="cd17477">
    <property type="entry name" value="MFS_YcaD_like"/>
    <property type="match status" value="1"/>
</dbReference>
<keyword evidence="1 4" id="KW-0812">Transmembrane</keyword>
<feature type="transmembrane region" description="Helical" evidence="4">
    <location>
        <begin position="265"/>
        <end position="284"/>
    </location>
</feature>
<keyword evidence="2 4" id="KW-1133">Transmembrane helix</keyword>
<organism evidence="6 7">
    <name type="scientific">Paracoccus aurantius</name>
    <dbReference type="NCBI Taxonomy" id="3073814"/>
    <lineage>
        <taxon>Bacteria</taxon>
        <taxon>Pseudomonadati</taxon>
        <taxon>Pseudomonadota</taxon>
        <taxon>Alphaproteobacteria</taxon>
        <taxon>Rhodobacterales</taxon>
        <taxon>Paracoccaceae</taxon>
        <taxon>Paracoccus</taxon>
    </lineage>
</organism>
<accession>A0ABU2HRT8</accession>
<dbReference type="EMBL" id="JAVQLW010000001">
    <property type="protein sequence ID" value="MDS9467255.1"/>
    <property type="molecule type" value="Genomic_DNA"/>
</dbReference>
<proteinExistence type="predicted"/>
<reference evidence="7" key="1">
    <citation type="submission" date="2023-07" db="EMBL/GenBank/DDBJ databases">
        <title>Paracoccus sp. MBLB3053 whole genome sequence.</title>
        <authorList>
            <person name="Hwang C.Y."/>
            <person name="Cho E.-S."/>
            <person name="Seo M.-J."/>
        </authorList>
    </citation>
    <scope>NUCLEOTIDE SEQUENCE [LARGE SCALE GENOMIC DNA]</scope>
    <source>
        <strain evidence="7">MBLB3053</strain>
    </source>
</reference>
<dbReference type="InterPro" id="IPR036259">
    <property type="entry name" value="MFS_trans_sf"/>
</dbReference>
<name>A0ABU2HRT8_9RHOB</name>
<feature type="transmembrane region" description="Helical" evidence="4">
    <location>
        <begin position="97"/>
        <end position="119"/>
    </location>
</feature>